<feature type="region of interest" description="Disordered" evidence="1">
    <location>
        <begin position="1"/>
        <end position="30"/>
    </location>
</feature>
<evidence type="ECO:0000256" key="2">
    <source>
        <dbReference type="SAM" id="Phobius"/>
    </source>
</evidence>
<proteinExistence type="predicted"/>
<protein>
    <submittedName>
        <fullName evidence="3">Uncharacterized protein</fullName>
    </submittedName>
</protein>
<keyword evidence="2" id="KW-0472">Membrane</keyword>
<accession>A0A2N9HE63</accession>
<organism evidence="3">
    <name type="scientific">Fagus sylvatica</name>
    <name type="common">Beechnut</name>
    <dbReference type="NCBI Taxonomy" id="28930"/>
    <lineage>
        <taxon>Eukaryota</taxon>
        <taxon>Viridiplantae</taxon>
        <taxon>Streptophyta</taxon>
        <taxon>Embryophyta</taxon>
        <taxon>Tracheophyta</taxon>
        <taxon>Spermatophyta</taxon>
        <taxon>Magnoliopsida</taxon>
        <taxon>eudicotyledons</taxon>
        <taxon>Gunneridae</taxon>
        <taxon>Pentapetalae</taxon>
        <taxon>rosids</taxon>
        <taxon>fabids</taxon>
        <taxon>Fagales</taxon>
        <taxon>Fagaceae</taxon>
        <taxon>Fagus</taxon>
    </lineage>
</organism>
<name>A0A2N9HE63_FAGSY</name>
<keyword evidence="2" id="KW-1133">Transmembrane helix</keyword>
<reference evidence="3" key="1">
    <citation type="submission" date="2018-02" db="EMBL/GenBank/DDBJ databases">
        <authorList>
            <person name="Cohen D.B."/>
            <person name="Kent A.D."/>
        </authorList>
    </citation>
    <scope>NUCLEOTIDE SEQUENCE</scope>
</reference>
<keyword evidence="2" id="KW-0812">Transmembrane</keyword>
<evidence type="ECO:0000313" key="3">
    <source>
        <dbReference type="EMBL" id="SPD10218.1"/>
    </source>
</evidence>
<dbReference type="EMBL" id="OIVN01003312">
    <property type="protein sequence ID" value="SPD10218.1"/>
    <property type="molecule type" value="Genomic_DNA"/>
</dbReference>
<feature type="transmembrane region" description="Helical" evidence="2">
    <location>
        <begin position="56"/>
        <end position="75"/>
    </location>
</feature>
<evidence type="ECO:0000256" key="1">
    <source>
        <dbReference type="SAM" id="MobiDB-lite"/>
    </source>
</evidence>
<feature type="transmembrane region" description="Helical" evidence="2">
    <location>
        <begin position="87"/>
        <end position="111"/>
    </location>
</feature>
<sequence length="143" mass="14355">MFLKGPVASSFSAGASRTDRRRPRSEPDEAGENILTPIGFLFLCSSLLWWPVVGSGVGFGVGCGGGLICGGRWWVARWVWGGFRSGWGGVGGCGVGFGVGVGAGWVGWGWVGGVGVAGWVWGGFRGGSGGGFGWLAGSGGAGV</sequence>
<dbReference type="AlphaFoldDB" id="A0A2N9HE63"/>
<gene>
    <name evidence="3" type="ORF">FSB_LOCUS38100</name>
</gene>